<dbReference type="NCBIfam" id="TIGR04557">
    <property type="entry name" value="fuse_rel_SoxYZ"/>
    <property type="match status" value="1"/>
</dbReference>
<dbReference type="InterPro" id="IPR038162">
    <property type="entry name" value="SoxY_sf"/>
</dbReference>
<dbReference type="Pfam" id="PF13501">
    <property type="entry name" value="SoxY"/>
    <property type="match status" value="1"/>
</dbReference>
<keyword evidence="1" id="KW-0732">Signal</keyword>
<evidence type="ECO:0008006" key="5">
    <source>
        <dbReference type="Google" id="ProtNLM"/>
    </source>
</evidence>
<dbReference type="Gene3D" id="2.60.40.10">
    <property type="entry name" value="Immunoglobulins"/>
    <property type="match status" value="1"/>
</dbReference>
<protein>
    <recommendedName>
        <fullName evidence="5">Quinoprotein dehydrogenase-associated SoxYZ-like carrier</fullName>
    </recommendedName>
</protein>
<dbReference type="SUPFAM" id="SSF81296">
    <property type="entry name" value="E set domains"/>
    <property type="match status" value="1"/>
</dbReference>
<feature type="signal peptide" evidence="1">
    <location>
        <begin position="1"/>
        <end position="18"/>
    </location>
</feature>
<evidence type="ECO:0000259" key="2">
    <source>
        <dbReference type="Pfam" id="PF08770"/>
    </source>
</evidence>
<feature type="domain" description="Ig-like SoxY" evidence="3">
    <location>
        <begin position="40"/>
        <end position="143"/>
    </location>
</feature>
<dbReference type="InterPro" id="IPR014756">
    <property type="entry name" value="Ig_E-set"/>
</dbReference>
<dbReference type="InterPro" id="IPR013783">
    <property type="entry name" value="Ig-like_fold"/>
</dbReference>
<dbReference type="InterPro" id="IPR014880">
    <property type="entry name" value="SoxZ_dom"/>
</dbReference>
<dbReference type="InterPro" id="IPR032711">
    <property type="entry name" value="SoxY"/>
</dbReference>
<dbReference type="Pfam" id="PF08770">
    <property type="entry name" value="SoxZ"/>
    <property type="match status" value="1"/>
</dbReference>
<sequence>MKVVALVFTIVFSLIAQANSADKEMVDPLNSPQWGVMHKRFLNSEPVVFDDKVKVYAPEFAEDSMNVPISFKAIELKDIKEVVVMADLNPIPLVLRYFPDELTPYLAFRIKLQQGSPVRAAVKTSDNIWHVGGTWVDAAGGGCTLPSIGTSSGDWSSTLGKVSANIWPRKNSSNRLRIRVMHPMDTGLAPGIPKFHIEKMTLSDKEGNKLARLEVYEPISENPMLSLGVDKHEYLKINGRDNNGNIVDAEVVTR</sequence>
<evidence type="ECO:0000313" key="4">
    <source>
        <dbReference type="EMBL" id="CAA6816194.1"/>
    </source>
</evidence>
<accession>A0A6S6TA76</accession>
<evidence type="ECO:0000259" key="3">
    <source>
        <dbReference type="Pfam" id="PF13501"/>
    </source>
</evidence>
<evidence type="ECO:0000256" key="1">
    <source>
        <dbReference type="SAM" id="SignalP"/>
    </source>
</evidence>
<dbReference type="EMBL" id="CACVAY010000074">
    <property type="protein sequence ID" value="CAA6816194.1"/>
    <property type="molecule type" value="Genomic_DNA"/>
</dbReference>
<dbReference type="InterPro" id="IPR030831">
    <property type="entry name" value="Fuse-rel_SoxYZ"/>
</dbReference>
<organism evidence="4">
    <name type="scientific">uncultured Thiotrichaceae bacterium</name>
    <dbReference type="NCBI Taxonomy" id="298394"/>
    <lineage>
        <taxon>Bacteria</taxon>
        <taxon>Pseudomonadati</taxon>
        <taxon>Pseudomonadota</taxon>
        <taxon>Gammaproteobacteria</taxon>
        <taxon>Thiotrichales</taxon>
        <taxon>Thiotrichaceae</taxon>
        <taxon>environmental samples</taxon>
    </lineage>
</organism>
<gene>
    <name evidence="4" type="ORF">HELGO_WM42031</name>
</gene>
<name>A0A6S6TA76_9GAMM</name>
<feature type="domain" description="Sulphur oxidation protein SoxZ" evidence="2">
    <location>
        <begin position="171"/>
        <end position="250"/>
    </location>
</feature>
<dbReference type="Gene3D" id="2.60.40.2470">
    <property type="entry name" value="SoxY domain"/>
    <property type="match status" value="1"/>
</dbReference>
<feature type="chain" id="PRO_5028417718" description="Quinoprotein dehydrogenase-associated SoxYZ-like carrier" evidence="1">
    <location>
        <begin position="19"/>
        <end position="254"/>
    </location>
</feature>
<reference evidence="4" key="1">
    <citation type="submission" date="2020-01" db="EMBL/GenBank/DDBJ databases">
        <authorList>
            <person name="Meier V. D."/>
            <person name="Meier V D."/>
        </authorList>
    </citation>
    <scope>NUCLEOTIDE SEQUENCE</scope>
    <source>
        <strain evidence="4">HLG_WM_MAG_07</strain>
    </source>
</reference>
<dbReference type="AlphaFoldDB" id="A0A6S6TA76"/>
<proteinExistence type="predicted"/>